<evidence type="ECO:0000256" key="1">
    <source>
        <dbReference type="ARBA" id="ARBA00004123"/>
    </source>
</evidence>
<evidence type="ECO:0000313" key="10">
    <source>
        <dbReference type="Proteomes" id="UP000447873"/>
    </source>
</evidence>
<dbReference type="InterPro" id="IPR003107">
    <property type="entry name" value="HAT"/>
</dbReference>
<dbReference type="FunFam" id="1.25.40.10:FF:001164">
    <property type="entry name" value="mRNA splicing factor (Prp1/Zer1), putative (AFU_orthologue AFUA_2G06070)"/>
    <property type="match status" value="1"/>
</dbReference>
<evidence type="ECO:0000256" key="7">
    <source>
        <dbReference type="SAM" id="MobiDB-lite"/>
    </source>
</evidence>
<comment type="caution">
    <text evidence="9">The sequence shown here is derived from an EMBL/GenBank/DDBJ whole genome shotgun (WGS) entry which is preliminary data.</text>
</comment>
<reference evidence="9 10" key="1">
    <citation type="submission" date="2018-12" db="EMBL/GenBank/DDBJ databases">
        <title>Venturia inaequalis Genome Resource.</title>
        <authorList>
            <person name="Lichtner F.J."/>
        </authorList>
    </citation>
    <scope>NUCLEOTIDE SEQUENCE [LARGE SCALE GENOMIC DNA]</scope>
    <source>
        <strain evidence="9 10">120213</strain>
    </source>
</reference>
<feature type="compositionally biased region" description="Basic and acidic residues" evidence="7">
    <location>
        <begin position="279"/>
        <end position="290"/>
    </location>
</feature>
<sequence length="1175" mass="131532">MASDDKTSLPSYEESITFQDQRHDGQRIVDSLTTVRATHIRSIVNTHIYPLIEQRAERGLSQTVLALIPSNATALDESAIRSGFSQEETSMTVVKIHGIVFDEEDINEVQLQGEIDTFEFWRQKDVVQDLERELLEKLSSSPIFSRDAKLGMEPESLITAPTSPPPKSERRGFFGRRSSAKQPMRIAAPVVAKAAERNPMEVKVGLEEVCMRTPRQANNEQTTSRANPDSKNPAYQNPGTSKGSRNFLSMPAPENYVAGLGRGATGFTTRSDLGPAREGPSEEQLKEALAKRAKQLEMSAPTAYGVPEKKDDDEEDERFQDPDNEVGLFANGLYDKDDDEADRIYQEVDEKMEKRRRARREAREKREREDYEAKNPKISHQFADAKRALSTITEEEWANLPEAGDQTGRNKRQRIERMNNRFYAVPDSVLAGARDAGAMDTSIDASEGGQAASADSADGTMTNFVQIGRAREKQLSLRLEQAEKSGTETVSGTSTSIDTKGYLTSLGKAEVSASEMNVADIVRTRSLLESVTNSNPTHPPGWISASRLEEVAGKVVAARTLIMRGCKNCPKSEDVWLEAIRLHMEGTNHNSKIIAADAIKSLPKSVKLWIAAMELESDQRAKKKVLRQALDNNTRSVALWKAASNLEEDPKDAMLILAKATECVPLSVELWLAYARLCSEKDAANVLNQARRAIPTSHEIWIAATRLQEQQGKADMARSVMKRGIKALAKESAMLKREEWIQEAEKVEGEGAIVTCQAIIENTLGWGLDEDDDRKDIWMGDAKDSTNRGRYHTARAIYAYILRTFVNKTSVWKAAADLERTYGDKQSLLAILEKAVEAVPKSDDLWLQLARENWQSGDVDEARRVLAKAFNQSESENIWLAAVKLEADGGYMEQAGQLLEQARTSSGTDRVWIKSVAFARQLGNEDEALDLVNSALQTYPANAKLWMIKGQIYEGKGAIPKAREAYNTGTRVCPKSVPLWLLAARLEERNKINVKARSILDRGRLANPQSDELWAESVRLERRADNIPAAQNLMAQALQVLPKSGLLWLEKIMHLENRKQRKSRALEAIKVVENDKFLFVAVARIFWAERKLDKAVTWFEKAVVLDADYGDTWAWYMRFLNQHGTDEKKAEVIRQCGLAEPKHGEVWQRIAKNPKNAGKKVAEILEMAVKEVEKE</sequence>
<dbReference type="AlphaFoldDB" id="A0A8H3UMS5"/>
<evidence type="ECO:0000256" key="6">
    <source>
        <dbReference type="ARBA" id="ARBA00023242"/>
    </source>
</evidence>
<keyword evidence="6" id="KW-0539">Nucleus</keyword>
<accession>A0A8H3UMS5</accession>
<name>A0A8H3UMS5_VENIN</name>
<evidence type="ECO:0000313" key="9">
    <source>
        <dbReference type="EMBL" id="KAE9973727.1"/>
    </source>
</evidence>
<feature type="compositionally biased region" description="Acidic residues" evidence="7">
    <location>
        <begin position="311"/>
        <end position="324"/>
    </location>
</feature>
<dbReference type="PANTHER" id="PTHR11246">
    <property type="entry name" value="PRE-MRNA SPLICING FACTOR"/>
    <property type="match status" value="1"/>
</dbReference>
<feature type="region of interest" description="Disordered" evidence="7">
    <location>
        <begin position="266"/>
        <end position="331"/>
    </location>
</feature>
<feature type="compositionally biased region" description="Polar residues" evidence="7">
    <location>
        <begin position="215"/>
        <end position="247"/>
    </location>
</feature>
<evidence type="ECO:0000256" key="4">
    <source>
        <dbReference type="ARBA" id="ARBA00022737"/>
    </source>
</evidence>
<feature type="domain" description="PRP1 splicing factor N-terminal" evidence="8">
    <location>
        <begin position="252"/>
        <end position="409"/>
    </location>
</feature>
<dbReference type="GO" id="GO:0071013">
    <property type="term" value="C:catalytic step 2 spliceosome"/>
    <property type="evidence" value="ECO:0007669"/>
    <property type="project" value="TreeGrafter"/>
</dbReference>
<dbReference type="Pfam" id="PF06424">
    <property type="entry name" value="PRP1_N"/>
    <property type="match status" value="1"/>
</dbReference>
<evidence type="ECO:0000256" key="5">
    <source>
        <dbReference type="ARBA" id="ARBA00023187"/>
    </source>
</evidence>
<gene>
    <name evidence="9" type="ORF">EG328_004241</name>
</gene>
<feature type="region of interest" description="Disordered" evidence="7">
    <location>
        <begin position="156"/>
        <end position="181"/>
    </location>
</feature>
<keyword evidence="3" id="KW-0507">mRNA processing</keyword>
<dbReference type="Pfam" id="PF23240">
    <property type="entry name" value="HAT_PRP39_N"/>
    <property type="match status" value="1"/>
</dbReference>
<evidence type="ECO:0000259" key="8">
    <source>
        <dbReference type="Pfam" id="PF06424"/>
    </source>
</evidence>
<dbReference type="EMBL" id="WNWS01000235">
    <property type="protein sequence ID" value="KAE9973727.1"/>
    <property type="molecule type" value="Genomic_DNA"/>
</dbReference>
<dbReference type="GO" id="GO:0000244">
    <property type="term" value="P:spliceosomal tri-snRNP complex assembly"/>
    <property type="evidence" value="ECO:0007669"/>
    <property type="project" value="TreeGrafter"/>
</dbReference>
<dbReference type="FunFam" id="1.25.40.10:FF:000256">
    <property type="entry name" value="Probable pre-mRNA splicing factor prp1"/>
    <property type="match status" value="1"/>
</dbReference>
<dbReference type="InterPro" id="IPR011990">
    <property type="entry name" value="TPR-like_helical_dom_sf"/>
</dbReference>
<comment type="subcellular location">
    <subcellularLocation>
        <location evidence="1">Nucleus</location>
    </subcellularLocation>
</comment>
<proteinExistence type="predicted"/>
<keyword evidence="5" id="KW-0508">mRNA splicing</keyword>
<dbReference type="SMART" id="SM00386">
    <property type="entry name" value="HAT"/>
    <property type="match status" value="12"/>
</dbReference>
<keyword evidence="4" id="KW-0677">Repeat</keyword>
<protein>
    <recommendedName>
        <fullName evidence="8">PRP1 splicing factor N-terminal domain-containing protein</fullName>
    </recommendedName>
</protein>
<comment type="subunit">
    <text evidence="2">Associated with the spliceosome.</text>
</comment>
<dbReference type="GO" id="GO:0046540">
    <property type="term" value="C:U4/U6 x U5 tri-snRNP complex"/>
    <property type="evidence" value="ECO:0007669"/>
    <property type="project" value="TreeGrafter"/>
</dbReference>
<dbReference type="Proteomes" id="UP000447873">
    <property type="component" value="Unassembled WGS sequence"/>
</dbReference>
<feature type="compositionally biased region" description="Basic and acidic residues" evidence="7">
    <location>
        <begin position="361"/>
        <end position="374"/>
    </location>
</feature>
<dbReference type="InterPro" id="IPR010491">
    <property type="entry name" value="PRP1_N"/>
</dbReference>
<feature type="region of interest" description="Disordered" evidence="7">
    <location>
        <begin position="212"/>
        <end position="250"/>
    </location>
</feature>
<dbReference type="SUPFAM" id="SSF48452">
    <property type="entry name" value="TPR-like"/>
    <property type="match status" value="4"/>
</dbReference>
<feature type="region of interest" description="Disordered" evidence="7">
    <location>
        <begin position="351"/>
        <end position="374"/>
    </location>
</feature>
<dbReference type="PANTHER" id="PTHR11246:SF1">
    <property type="entry name" value="PRE-MRNA-PROCESSING FACTOR 6"/>
    <property type="match status" value="1"/>
</dbReference>
<evidence type="ECO:0000256" key="2">
    <source>
        <dbReference type="ARBA" id="ARBA00011524"/>
    </source>
</evidence>
<organism evidence="9 10">
    <name type="scientific">Venturia inaequalis</name>
    <name type="common">Apple scab fungus</name>
    <dbReference type="NCBI Taxonomy" id="5025"/>
    <lineage>
        <taxon>Eukaryota</taxon>
        <taxon>Fungi</taxon>
        <taxon>Dikarya</taxon>
        <taxon>Ascomycota</taxon>
        <taxon>Pezizomycotina</taxon>
        <taxon>Dothideomycetes</taxon>
        <taxon>Pleosporomycetidae</taxon>
        <taxon>Venturiales</taxon>
        <taxon>Venturiaceae</taxon>
        <taxon>Venturia</taxon>
    </lineage>
</organism>
<dbReference type="InterPro" id="IPR045075">
    <property type="entry name" value="Syf1-like"/>
</dbReference>
<evidence type="ECO:0000256" key="3">
    <source>
        <dbReference type="ARBA" id="ARBA00022664"/>
    </source>
</evidence>
<dbReference type="Gene3D" id="1.25.40.10">
    <property type="entry name" value="Tetratricopeptide repeat domain"/>
    <property type="match status" value="3"/>
</dbReference>